<dbReference type="Proteomes" id="UP000515180">
    <property type="component" value="Unplaced"/>
</dbReference>
<evidence type="ECO:0000256" key="2">
    <source>
        <dbReference type="ARBA" id="ARBA00010663"/>
    </source>
</evidence>
<evidence type="ECO:0000256" key="6">
    <source>
        <dbReference type="SAM" id="Phobius"/>
    </source>
</evidence>
<evidence type="ECO:0000256" key="1">
    <source>
        <dbReference type="ARBA" id="ARBA00004370"/>
    </source>
</evidence>
<dbReference type="CTD" id="2768688"/>
<feature type="transmembrane region" description="Helical" evidence="6">
    <location>
        <begin position="103"/>
        <end position="125"/>
    </location>
</feature>
<organism evidence="8 9">
    <name type="scientific">Bombus impatiens</name>
    <name type="common">Bumblebee</name>
    <dbReference type="NCBI Taxonomy" id="132113"/>
    <lineage>
        <taxon>Eukaryota</taxon>
        <taxon>Metazoa</taxon>
        <taxon>Ecdysozoa</taxon>
        <taxon>Arthropoda</taxon>
        <taxon>Hexapoda</taxon>
        <taxon>Insecta</taxon>
        <taxon>Pterygota</taxon>
        <taxon>Neoptera</taxon>
        <taxon>Endopterygota</taxon>
        <taxon>Hymenoptera</taxon>
        <taxon>Apocrita</taxon>
        <taxon>Aculeata</taxon>
        <taxon>Apoidea</taxon>
        <taxon>Anthophila</taxon>
        <taxon>Apidae</taxon>
        <taxon>Bombus</taxon>
        <taxon>Pyrobombus</taxon>
    </lineage>
</organism>
<dbReference type="PANTHER" id="PTHR24224">
    <property type="entry name" value="CARDIOACCELERATORY PEPTIDE RECEPTOR-RELATED"/>
    <property type="match status" value="1"/>
</dbReference>
<dbReference type="Pfam" id="PF00001">
    <property type="entry name" value="7tm_1"/>
    <property type="match status" value="1"/>
</dbReference>
<dbReference type="AlphaFoldDB" id="A0A6P6FIV1"/>
<gene>
    <name evidence="9" type="primary">LOC100741644</name>
</gene>
<protein>
    <submittedName>
        <fullName evidence="9">Cardioacceleratory peptide receptor isoform X3</fullName>
    </submittedName>
</protein>
<dbReference type="SUPFAM" id="SSF81321">
    <property type="entry name" value="Family A G protein-coupled receptor-like"/>
    <property type="match status" value="1"/>
</dbReference>
<dbReference type="Gene3D" id="1.20.1070.10">
    <property type="entry name" value="Rhodopsin 7-helix transmembrane proteins"/>
    <property type="match status" value="1"/>
</dbReference>
<dbReference type="InterPro" id="IPR052665">
    <property type="entry name" value="Neuropeptide-GPCR"/>
</dbReference>
<evidence type="ECO:0000313" key="9">
    <source>
        <dbReference type="RefSeq" id="XP_024227459.1"/>
    </source>
</evidence>
<feature type="transmembrane region" description="Helical" evidence="6">
    <location>
        <begin position="60"/>
        <end position="82"/>
    </location>
</feature>
<evidence type="ECO:0000256" key="4">
    <source>
        <dbReference type="ARBA" id="ARBA00022989"/>
    </source>
</evidence>
<keyword evidence="3 6" id="KW-0812">Transmembrane</keyword>
<dbReference type="PANTHER" id="PTHR24224:SF6">
    <property type="entry name" value="CARDIOACCELERATORY PEPTIDE RECEPTOR-RELATED"/>
    <property type="match status" value="1"/>
</dbReference>
<evidence type="ECO:0000256" key="3">
    <source>
        <dbReference type="ARBA" id="ARBA00022692"/>
    </source>
</evidence>
<dbReference type="GO" id="GO:0008188">
    <property type="term" value="F:neuropeptide receptor activity"/>
    <property type="evidence" value="ECO:0007669"/>
    <property type="project" value="TreeGrafter"/>
</dbReference>
<feature type="transmembrane region" description="Helical" evidence="6">
    <location>
        <begin position="210"/>
        <end position="228"/>
    </location>
</feature>
<dbReference type="RefSeq" id="XP_024227459.1">
    <property type="nucleotide sequence ID" value="XM_024371691.1"/>
</dbReference>
<accession>A0A6P6FIV1</accession>
<feature type="domain" description="G-protein coupled receptors family 1 profile" evidence="7">
    <location>
        <begin position="61"/>
        <end position="265"/>
    </location>
</feature>
<evidence type="ECO:0000256" key="5">
    <source>
        <dbReference type="ARBA" id="ARBA00023136"/>
    </source>
</evidence>
<proteinExistence type="inferred from homology"/>
<keyword evidence="9" id="KW-0675">Receptor</keyword>
<comment type="subcellular location">
    <subcellularLocation>
        <location evidence="1">Membrane</location>
    </subcellularLocation>
</comment>
<keyword evidence="5 6" id="KW-0472">Membrane</keyword>
<feature type="transmembrane region" description="Helical" evidence="6">
    <location>
        <begin position="148"/>
        <end position="177"/>
    </location>
</feature>
<dbReference type="GO" id="GO:0005886">
    <property type="term" value="C:plasma membrane"/>
    <property type="evidence" value="ECO:0007669"/>
    <property type="project" value="TreeGrafter"/>
</dbReference>
<dbReference type="PROSITE" id="PS50262">
    <property type="entry name" value="G_PROTEIN_RECEP_F1_2"/>
    <property type="match status" value="1"/>
</dbReference>
<keyword evidence="4 6" id="KW-1133">Transmembrane helix</keyword>
<evidence type="ECO:0000313" key="8">
    <source>
        <dbReference type="Proteomes" id="UP000515180"/>
    </source>
</evidence>
<comment type="similarity">
    <text evidence="2">Belongs to the G-protein coupled receptor 1 family.</text>
</comment>
<dbReference type="PRINTS" id="PR00237">
    <property type="entry name" value="GPCRRHODOPSN"/>
</dbReference>
<dbReference type="GeneID" id="100741644"/>
<dbReference type="InterPro" id="IPR000276">
    <property type="entry name" value="GPCR_Rhodpsn"/>
</dbReference>
<reference evidence="9" key="1">
    <citation type="submission" date="2025-08" db="UniProtKB">
        <authorList>
            <consortium name="RefSeq"/>
        </authorList>
    </citation>
    <scope>IDENTIFICATION</scope>
</reference>
<name>A0A6P6FIV1_BOMIM</name>
<dbReference type="InterPro" id="IPR017452">
    <property type="entry name" value="GPCR_Rhodpsn_7TM"/>
</dbReference>
<evidence type="ECO:0000259" key="7">
    <source>
        <dbReference type="PROSITE" id="PS50262"/>
    </source>
</evidence>
<keyword evidence="8" id="KW-1185">Reference proteome</keyword>
<sequence>MSEEETAERADRNKTFEIDRPIQGNRTGDLPEFFNVTPLDVNATNEIDSFYFYETEQFTVLWLLFAMIVVGNIAVLIGLQWGKRRKTRMDFFIKQLAFAGWRARALVVAAWGLSALFSVPIIFLYEEKRIQGKTQCWIDLGSPMQWRIYMSLVSFTLFIAPTLIIGGCYAVIVATIWSQGGALRQGPTRDTRRASSRGLIPRAKVKTVKMTLVIVFVFILCWSPYIVFDLLQVYGYVPETQTNIAVATFIQSLTPLNSAANPIIYCLFSTSFCKTVRNIQAISWVSGWCATNPHHCFGTGAPNSSTRTTVTTSLTAQSSRRSGHIAMLHSTTRKRVMVSLV</sequence>